<proteinExistence type="predicted"/>
<gene>
    <name evidence="3" type="ORF">EW146_g3261</name>
</gene>
<evidence type="ECO:0000313" key="3">
    <source>
        <dbReference type="EMBL" id="THH17594.1"/>
    </source>
</evidence>
<sequence length="475" mass="52592">MEPVPKPPMPCIAYPNPTSMTSTPFTYERRHFTQKTLPDDFPYEVIRDNGLQVHYFEFRGQGPPPDDLGHPGDVWLNLKPGEYALSARMLTEWVLWPGPRKAKKQMFAHPLVEGRYLWCTRKHVLWYTCDGIRKSASLQMRGEEEDFGRHRYRTVGPMERGGARSADDGVPRMPLRTAAEAIAKILEMEGEERRNGREPPEPKRRRIRDLNSPSASSSGREGKRSSVPPNSARQDSVVSVSTTSVEPSSSALLQQPQPQSDPHTLQSYGTHPFPVQSTSSSLSQALEPPISISAQPLVSRSAVVPAPSAQMRTVYSQPIMTPIVPAQAQAQISPGQPTAPLPSGALRMLEAEIIRMRDETRRLSEESRRLNEENARLTEENRRLRAQPPGSCPPDLINAVKDSMATALGSRITSLLADAQEQRAARVEAERKLGEFQEQLRKITQAFQLPGMASSSEGAALSTPGPSPRLSSSET</sequence>
<feature type="compositionally biased region" description="Polar residues" evidence="2">
    <location>
        <begin position="263"/>
        <end position="284"/>
    </location>
</feature>
<feature type="region of interest" description="Disordered" evidence="2">
    <location>
        <begin position="447"/>
        <end position="475"/>
    </location>
</feature>
<feature type="region of interest" description="Disordered" evidence="2">
    <location>
        <begin position="155"/>
        <end position="174"/>
    </location>
</feature>
<dbReference type="OrthoDB" id="3067611at2759"/>
<evidence type="ECO:0000313" key="4">
    <source>
        <dbReference type="Proteomes" id="UP000310158"/>
    </source>
</evidence>
<name>A0A4S4LY97_9AGAM</name>
<feature type="region of interest" description="Disordered" evidence="2">
    <location>
        <begin position="362"/>
        <end position="394"/>
    </location>
</feature>
<keyword evidence="4" id="KW-1185">Reference proteome</keyword>
<evidence type="ECO:0000256" key="2">
    <source>
        <dbReference type="SAM" id="MobiDB-lite"/>
    </source>
</evidence>
<feature type="compositionally biased region" description="Basic and acidic residues" evidence="2">
    <location>
        <begin position="362"/>
        <end position="383"/>
    </location>
</feature>
<feature type="coiled-coil region" evidence="1">
    <location>
        <begin position="412"/>
        <end position="446"/>
    </location>
</feature>
<organism evidence="3 4">
    <name type="scientific">Bondarzewia mesenterica</name>
    <dbReference type="NCBI Taxonomy" id="1095465"/>
    <lineage>
        <taxon>Eukaryota</taxon>
        <taxon>Fungi</taxon>
        <taxon>Dikarya</taxon>
        <taxon>Basidiomycota</taxon>
        <taxon>Agaricomycotina</taxon>
        <taxon>Agaricomycetes</taxon>
        <taxon>Russulales</taxon>
        <taxon>Bondarzewiaceae</taxon>
        <taxon>Bondarzewia</taxon>
    </lineage>
</organism>
<protein>
    <submittedName>
        <fullName evidence="3">Uncharacterized protein</fullName>
    </submittedName>
</protein>
<dbReference type="AlphaFoldDB" id="A0A4S4LY97"/>
<feature type="compositionally biased region" description="Basic and acidic residues" evidence="2">
    <location>
        <begin position="191"/>
        <end position="202"/>
    </location>
</feature>
<comment type="caution">
    <text evidence="3">The sequence shown here is derived from an EMBL/GenBank/DDBJ whole genome shotgun (WGS) entry which is preliminary data.</text>
</comment>
<feature type="compositionally biased region" description="Low complexity" evidence="2">
    <location>
        <begin position="236"/>
        <end position="262"/>
    </location>
</feature>
<feature type="compositionally biased region" description="Basic and acidic residues" evidence="2">
    <location>
        <begin position="161"/>
        <end position="170"/>
    </location>
</feature>
<dbReference type="EMBL" id="SGPL01000105">
    <property type="protein sequence ID" value="THH17594.1"/>
    <property type="molecule type" value="Genomic_DNA"/>
</dbReference>
<evidence type="ECO:0000256" key="1">
    <source>
        <dbReference type="SAM" id="Coils"/>
    </source>
</evidence>
<reference evidence="3 4" key="1">
    <citation type="submission" date="2019-02" db="EMBL/GenBank/DDBJ databases">
        <title>Genome sequencing of the rare red list fungi Bondarzewia mesenterica.</title>
        <authorList>
            <person name="Buettner E."/>
            <person name="Kellner H."/>
        </authorList>
    </citation>
    <scope>NUCLEOTIDE SEQUENCE [LARGE SCALE GENOMIC DNA]</scope>
    <source>
        <strain evidence="3 4">DSM 108281</strain>
    </source>
</reference>
<keyword evidence="1" id="KW-0175">Coiled coil</keyword>
<accession>A0A4S4LY97</accession>
<feature type="region of interest" description="Disordered" evidence="2">
    <location>
        <begin position="185"/>
        <end position="284"/>
    </location>
</feature>
<dbReference type="Proteomes" id="UP000310158">
    <property type="component" value="Unassembled WGS sequence"/>
</dbReference>